<dbReference type="AlphaFoldDB" id="E2BBZ6"/>
<dbReference type="InterPro" id="IPR052709">
    <property type="entry name" value="Transposase-MT_Hybrid"/>
</dbReference>
<protein>
    <submittedName>
        <fullName evidence="2">Uncharacterized protein FLJ37770</fullName>
    </submittedName>
</protein>
<evidence type="ECO:0000259" key="1">
    <source>
        <dbReference type="Pfam" id="PF17906"/>
    </source>
</evidence>
<sequence length="78" mass="9025">MEQRNLEQHYAIKFCVKLGESASVTLEKLKQAYGEHSLSKAQVFRWYKSFLEGREHVEDESRSGSPPTSKTDEAFLLF</sequence>
<dbReference type="EMBL" id="GL447187">
    <property type="protein sequence ID" value="EFN86782.1"/>
    <property type="molecule type" value="Genomic_DNA"/>
</dbReference>
<dbReference type="Proteomes" id="UP000008237">
    <property type="component" value="Unassembled WGS sequence"/>
</dbReference>
<dbReference type="Gene3D" id="1.10.10.1450">
    <property type="match status" value="1"/>
</dbReference>
<name>E2BBZ6_HARSA</name>
<feature type="domain" description="Mos1 transposase HTH" evidence="1">
    <location>
        <begin position="11"/>
        <end position="53"/>
    </location>
</feature>
<gene>
    <name evidence="2" type="ORF">EAI_00700</name>
</gene>
<proteinExistence type="predicted"/>
<dbReference type="PANTHER" id="PTHR46060">
    <property type="entry name" value="MARINER MOS1 TRANSPOSASE-LIKE PROTEIN"/>
    <property type="match status" value="1"/>
</dbReference>
<dbReference type="InParanoid" id="E2BBZ6"/>
<feature type="non-terminal residue" evidence="2">
    <location>
        <position position="78"/>
    </location>
</feature>
<dbReference type="Pfam" id="PF17906">
    <property type="entry name" value="HTH_48"/>
    <property type="match status" value="1"/>
</dbReference>
<organism evidence="3">
    <name type="scientific">Harpegnathos saltator</name>
    <name type="common">Jerdon's jumping ant</name>
    <dbReference type="NCBI Taxonomy" id="610380"/>
    <lineage>
        <taxon>Eukaryota</taxon>
        <taxon>Metazoa</taxon>
        <taxon>Ecdysozoa</taxon>
        <taxon>Arthropoda</taxon>
        <taxon>Hexapoda</taxon>
        <taxon>Insecta</taxon>
        <taxon>Pterygota</taxon>
        <taxon>Neoptera</taxon>
        <taxon>Endopterygota</taxon>
        <taxon>Hymenoptera</taxon>
        <taxon>Apocrita</taxon>
        <taxon>Aculeata</taxon>
        <taxon>Formicoidea</taxon>
        <taxon>Formicidae</taxon>
        <taxon>Ponerinae</taxon>
        <taxon>Ponerini</taxon>
        <taxon>Harpegnathos</taxon>
    </lineage>
</organism>
<evidence type="ECO:0000313" key="2">
    <source>
        <dbReference type="EMBL" id="EFN86782.1"/>
    </source>
</evidence>
<evidence type="ECO:0000313" key="3">
    <source>
        <dbReference type="Proteomes" id="UP000008237"/>
    </source>
</evidence>
<dbReference type="STRING" id="610380.E2BBZ6"/>
<reference evidence="2 3" key="1">
    <citation type="journal article" date="2010" name="Science">
        <title>Genomic comparison of the ants Camponotus floridanus and Harpegnathos saltator.</title>
        <authorList>
            <person name="Bonasio R."/>
            <person name="Zhang G."/>
            <person name="Ye C."/>
            <person name="Mutti N.S."/>
            <person name="Fang X."/>
            <person name="Qin N."/>
            <person name="Donahue G."/>
            <person name="Yang P."/>
            <person name="Li Q."/>
            <person name="Li C."/>
            <person name="Zhang P."/>
            <person name="Huang Z."/>
            <person name="Berger S.L."/>
            <person name="Reinberg D."/>
            <person name="Wang J."/>
            <person name="Liebig J."/>
        </authorList>
    </citation>
    <scope>NUCLEOTIDE SEQUENCE [LARGE SCALE GENOMIC DNA]</scope>
    <source>
        <strain evidence="2 3">R22 G/1</strain>
    </source>
</reference>
<dbReference type="OMA" id="ANIKFCI"/>
<dbReference type="PANTHER" id="PTHR46060:SF1">
    <property type="entry name" value="MARINER MOS1 TRANSPOSASE-LIKE PROTEIN"/>
    <property type="match status" value="1"/>
</dbReference>
<accession>E2BBZ6</accession>
<dbReference type="InterPro" id="IPR041426">
    <property type="entry name" value="Mos1_HTH"/>
</dbReference>
<keyword evidence="3" id="KW-1185">Reference proteome</keyword>